<dbReference type="InParanoid" id="A0A2Y9D2E3"/>
<dbReference type="Pfam" id="PF01302">
    <property type="entry name" value="CAP_GLY"/>
    <property type="match status" value="1"/>
</dbReference>
<dbReference type="SUPFAM" id="SSF74924">
    <property type="entry name" value="Cap-Gly domain"/>
    <property type="match status" value="1"/>
</dbReference>
<feature type="compositionally biased region" description="Polar residues" evidence="2">
    <location>
        <begin position="91"/>
        <end position="106"/>
    </location>
</feature>
<dbReference type="Gene3D" id="2.30.30.190">
    <property type="entry name" value="CAP Gly-rich-like domain"/>
    <property type="match status" value="1"/>
</dbReference>
<feature type="region of interest" description="Disordered" evidence="2">
    <location>
        <begin position="314"/>
        <end position="381"/>
    </location>
</feature>
<organism evidence="3 4">
    <name type="scientific">Anopheles gambiae</name>
    <name type="common">African malaria mosquito</name>
    <dbReference type="NCBI Taxonomy" id="7165"/>
    <lineage>
        <taxon>Eukaryota</taxon>
        <taxon>Metazoa</taxon>
        <taxon>Ecdysozoa</taxon>
        <taxon>Arthropoda</taxon>
        <taxon>Hexapoda</taxon>
        <taxon>Insecta</taxon>
        <taxon>Pterygota</taxon>
        <taxon>Neoptera</taxon>
        <taxon>Endopterygota</taxon>
        <taxon>Diptera</taxon>
        <taxon>Nematocera</taxon>
        <taxon>Culicoidea</taxon>
        <taxon>Culicidae</taxon>
        <taxon>Anophelinae</taxon>
        <taxon>Anopheles</taxon>
    </lineage>
</organism>
<dbReference type="PROSITE" id="PS50245">
    <property type="entry name" value="CAP_GLY_2"/>
    <property type="match status" value="1"/>
</dbReference>
<feature type="compositionally biased region" description="Basic residues" evidence="2">
    <location>
        <begin position="129"/>
        <end position="138"/>
    </location>
</feature>
<evidence type="ECO:0000256" key="2">
    <source>
        <dbReference type="SAM" id="MobiDB-lite"/>
    </source>
</evidence>
<name>A0A2Y9D2E3_ANOGA</name>
<dbReference type="VEuPathDB" id="VectorBase:AGAP029189"/>
<dbReference type="InterPro" id="IPR000938">
    <property type="entry name" value="CAP-Gly_domain"/>
</dbReference>
<proteinExistence type="predicted"/>
<feature type="compositionally biased region" description="Polar residues" evidence="2">
    <location>
        <begin position="216"/>
        <end position="227"/>
    </location>
</feature>
<keyword evidence="4" id="KW-1185">Reference proteome</keyword>
<feature type="compositionally biased region" description="Polar residues" evidence="2">
    <location>
        <begin position="324"/>
        <end position="333"/>
    </location>
</feature>
<dbReference type="EMBL" id="AAAB01008816">
    <property type="status" value="NOT_ANNOTATED_CDS"/>
    <property type="molecule type" value="Genomic_DNA"/>
</dbReference>
<evidence type="ECO:0000256" key="1">
    <source>
        <dbReference type="SAM" id="Coils"/>
    </source>
</evidence>
<feature type="region of interest" description="Disordered" evidence="2">
    <location>
        <begin position="216"/>
        <end position="272"/>
    </location>
</feature>
<dbReference type="AlphaFoldDB" id="A0A2Y9D2E3"/>
<feature type="region of interest" description="Disordered" evidence="2">
    <location>
        <begin position="431"/>
        <end position="461"/>
    </location>
</feature>
<feature type="compositionally biased region" description="Basic and acidic residues" evidence="2">
    <location>
        <begin position="431"/>
        <end position="442"/>
    </location>
</feature>
<keyword evidence="1" id="KW-0175">Coiled coil</keyword>
<dbReference type="Proteomes" id="UP000007062">
    <property type="component" value="Chromosome 3L"/>
</dbReference>
<evidence type="ECO:0000313" key="4">
    <source>
        <dbReference type="Proteomes" id="UP000007062"/>
    </source>
</evidence>
<dbReference type="EnsemblMetazoa" id="AGAP029189-RA">
    <property type="protein sequence ID" value="AGAP029189-PA"/>
    <property type="gene ID" value="AGAP029189"/>
</dbReference>
<evidence type="ECO:0000313" key="3">
    <source>
        <dbReference type="EnsemblMetazoa" id="AGAP029189-PA"/>
    </source>
</evidence>
<feature type="compositionally biased region" description="Basic and acidic residues" evidence="2">
    <location>
        <begin position="154"/>
        <end position="167"/>
    </location>
</feature>
<dbReference type="SMART" id="SM01052">
    <property type="entry name" value="CAP_GLY"/>
    <property type="match status" value="1"/>
</dbReference>
<reference evidence="3 4" key="1">
    <citation type="journal article" date="2002" name="Science">
        <title>The genome sequence of the malaria mosquito Anopheles gambiae.</title>
        <authorList>
            <person name="Holt R.A."/>
            <person name="Subramanian G.M."/>
            <person name="Halpern A."/>
            <person name="Sutton G.G."/>
            <person name="Charlab R."/>
            <person name="Nusskern D.R."/>
            <person name="Wincker P."/>
            <person name="Clark A.G."/>
            <person name="Ribeiro J.M."/>
            <person name="Wides R."/>
            <person name="Salzberg S.L."/>
            <person name="Loftus B."/>
            <person name="Yandell M."/>
            <person name="Majoros W.H."/>
            <person name="Rusch D.B."/>
            <person name="Lai Z."/>
            <person name="Kraft C.L."/>
            <person name="Abril J.F."/>
            <person name="Anthouard V."/>
            <person name="Arensburger P."/>
            <person name="Atkinson P.W."/>
            <person name="Baden H."/>
            <person name="de Berardinis V."/>
            <person name="Baldwin D."/>
            <person name="Benes V."/>
            <person name="Biedler J."/>
            <person name="Blass C."/>
            <person name="Bolanos R."/>
            <person name="Boscus D."/>
            <person name="Barnstead M."/>
            <person name="Cai S."/>
            <person name="Center A."/>
            <person name="Chaturverdi K."/>
            <person name="Christophides G.K."/>
            <person name="Chrystal M.A."/>
            <person name="Clamp M."/>
            <person name="Cravchik A."/>
            <person name="Curwen V."/>
            <person name="Dana A."/>
            <person name="Delcher A."/>
            <person name="Dew I."/>
            <person name="Evans C.A."/>
            <person name="Flanigan M."/>
            <person name="Grundschober-Freimoser A."/>
            <person name="Friedli L."/>
            <person name="Gu Z."/>
            <person name="Guan P."/>
            <person name="Guigo R."/>
            <person name="Hillenmeyer M.E."/>
            <person name="Hladun S.L."/>
            <person name="Hogan J.R."/>
            <person name="Hong Y.S."/>
            <person name="Hoover J."/>
            <person name="Jaillon O."/>
            <person name="Ke Z."/>
            <person name="Kodira C."/>
            <person name="Kokoza E."/>
            <person name="Koutsos A."/>
            <person name="Letunic I."/>
            <person name="Levitsky A."/>
            <person name="Liang Y."/>
            <person name="Lin J.J."/>
            <person name="Lobo N.F."/>
            <person name="Lopez J.R."/>
            <person name="Malek J.A."/>
            <person name="McIntosh T.C."/>
            <person name="Meister S."/>
            <person name="Miller J."/>
            <person name="Mobarry C."/>
            <person name="Mongin E."/>
            <person name="Murphy S.D."/>
            <person name="O'Brochta D.A."/>
            <person name="Pfannkoch C."/>
            <person name="Qi R."/>
            <person name="Regier M.A."/>
            <person name="Remington K."/>
            <person name="Shao H."/>
            <person name="Sharakhova M.V."/>
            <person name="Sitter C.D."/>
            <person name="Shetty J."/>
            <person name="Smith T.J."/>
            <person name="Strong R."/>
            <person name="Sun J."/>
            <person name="Thomasova D."/>
            <person name="Ton L.Q."/>
            <person name="Topalis P."/>
            <person name="Tu Z."/>
            <person name="Unger M.F."/>
            <person name="Walenz B."/>
            <person name="Wang A."/>
            <person name="Wang J."/>
            <person name="Wang M."/>
            <person name="Wang X."/>
            <person name="Woodford K.J."/>
            <person name="Wortman J.R."/>
            <person name="Wu M."/>
            <person name="Yao A."/>
            <person name="Zdobnov E.M."/>
            <person name="Zhang H."/>
            <person name="Zhao Q."/>
            <person name="Zhao S."/>
            <person name="Zhu S.C."/>
            <person name="Zhimulev I."/>
            <person name="Coluzzi M."/>
            <person name="della Torre A."/>
            <person name="Roth C.W."/>
            <person name="Louis C."/>
            <person name="Kalush F."/>
            <person name="Mural R.J."/>
            <person name="Myers E.W."/>
            <person name="Adams M.D."/>
            <person name="Smith H.O."/>
            <person name="Broder S."/>
            <person name="Gardner M.J."/>
            <person name="Fraser C.M."/>
            <person name="Birney E."/>
            <person name="Bork P."/>
            <person name="Brey P.T."/>
            <person name="Venter J.C."/>
            <person name="Weissenbach J."/>
            <person name="Kafatos F.C."/>
            <person name="Collins F.H."/>
            <person name="Hoffman S.L."/>
        </authorList>
    </citation>
    <scope>NUCLEOTIDE SEQUENCE [LARGE SCALE GENOMIC DNA]</scope>
    <source>
        <strain evidence="3 4">PEST</strain>
    </source>
</reference>
<feature type="coiled-coil region" evidence="1">
    <location>
        <begin position="42"/>
        <end position="69"/>
    </location>
</feature>
<sequence>MERTGRQQYGRVAYCPYSDSSSSELQSYVRPFETVRALHETVVSLRTALEESRREVDQLRQQISVRETVEQGRTVSAGGFKGAEVADGPRKQQTSGSTEVPSTSGYQARHLPARESCEDVPSTLEDKKCKKLKKRKVKPQPTEHESCSSPVTVGREESKAEVEDSVRTKKTPIKDGNSSAHQKVSVVPDIQIVSHPGVGPHSAMASRIDVKIKVSSNINMDGSSSEAESSECPKEEPQTPEDPAAPESALVEEEDEEEKTIGEPEERGVDDEVTVREQVLKSDGVESLRVSVVNEEKLSVSKSSEAISIKQVSSENLHVDADRQSNASISEGDNSVFAEDAPGQAEGELHGTGPITGSYTLSGDPRRRMKKSESETQEEVDDIELIFSSDDNAKDITQEDLVSISDYEPWHETGQSGTPVLVSFTNLASDQEKLSSLERSDSEVADGYELEKGKSLESQDSLSLDNMKKSLDFSTKSSSLEKESSVEYGASGNSLVACGVARTARSQGDEEGKQQGDSFDVAGTNPLAAAGALGRRWTNYNVLIETDISKCGITEENILEMGRRNTCPNPPAYRPIIHPGSRMAAGAGGTNRSPLAVKFSRSPRTYSPHQYLPPGKTLRTVIAAESGVRGATGDEVKRSRAAQTDISALAQQWRSETHLTGAEYVPGLYTLPSKFVPPPPGGKGKFPLRPSDKTQEARRVLLSDINFTSMVPELSRSADHLCQHQQDENGDPNRSPNYCKGNLLRTPEATKGIPPSFSMTSPGVSQWTVNESSIATQTTQTDALWTNRGDSFDSSKSYSAGSRYSTLSKHHRSRSVPSMRCAICRQTHQNTALRPSESMHYTPRVTFQEQPVHKIRGSLPDLRHDCNCPRRYGGPSLYRIHGDSGGSTDSLLEEAEEFLRRSLEGGNMLGMEDSLGQLDVGVAPPATAGLVPHVTFHGHVGGGGGGHAGAHPPVHHPTAKHRRCSENDIQRDYIPSKQALPFLPKTPKCLKPGHLAKVISPNGRVIVGRVRYIGPVAGTEAAEDTTFVGLQLPNNLGDCDGTIDGKRFFDCEPLHGVFVPFKKVVMAWNS</sequence>
<reference evidence="3" key="3">
    <citation type="submission" date="2020-05" db="UniProtKB">
        <authorList>
            <consortium name="EnsemblMetazoa"/>
        </authorList>
    </citation>
    <scope>IDENTIFICATION</scope>
    <source>
        <strain evidence="3">PEST</strain>
    </source>
</reference>
<protein>
    <submittedName>
        <fullName evidence="3">CAP-Gly domain-containing protein</fullName>
    </submittedName>
</protein>
<accession>A0A2Y9D2E3</accession>
<dbReference type="VEuPathDB" id="VectorBase:AGAMI1_001705"/>
<feature type="region of interest" description="Disordered" evidence="2">
    <location>
        <begin position="74"/>
        <end position="188"/>
    </location>
</feature>
<reference evidence="3 4" key="2">
    <citation type="journal article" date="2004" name="Trends Parasitol.">
        <title>The Anopheles gambiae genome: an update.</title>
        <authorList>
            <person name="Mongin E."/>
            <person name="Louis C."/>
            <person name="Holt R.A."/>
            <person name="Birney E."/>
            <person name="Collins F.H."/>
        </authorList>
    </citation>
    <scope>NUCLEOTIDE SEQUENCE [LARGE SCALE GENOMIC DNA]</scope>
    <source>
        <strain evidence="3 4">PEST</strain>
    </source>
</reference>
<dbReference type="InterPro" id="IPR036859">
    <property type="entry name" value="CAP-Gly_dom_sf"/>
</dbReference>